<evidence type="ECO:0000256" key="3">
    <source>
        <dbReference type="ARBA" id="ARBA00022622"/>
    </source>
</evidence>
<sequence>MQYESAGLISAGSDDSTYIGVDTKNNAEGTGRQSVRLTSTASYTHGLFILNLAHMPGSICGTWPAFWTLGSDWPNHGKIDIIEGVNLQTNDAMTLHTSNDCTVRDSGFTGTLSISNCYVNATGQSSNAGCAITSASASSYGTGFNNASGGVYAMEWTRSYIRTFFFSRDSVPADISGGGPNPSGWGTPAALFEGDCHIDSHFGSHQIVFDITFCGYWTGSVWESSGCSSKASTCITYVQNNPFAFADTYWRVNSLKIYESN</sequence>
<dbReference type="PANTHER" id="PTHR10963">
    <property type="entry name" value="GLYCOSYL HYDROLASE-RELATED"/>
    <property type="match status" value="1"/>
</dbReference>
<organism evidence="6 7">
    <name type="scientific">Talaromyces proteolyticus</name>
    <dbReference type="NCBI Taxonomy" id="1131652"/>
    <lineage>
        <taxon>Eukaryota</taxon>
        <taxon>Fungi</taxon>
        <taxon>Dikarya</taxon>
        <taxon>Ascomycota</taxon>
        <taxon>Pezizomycotina</taxon>
        <taxon>Eurotiomycetes</taxon>
        <taxon>Eurotiomycetidae</taxon>
        <taxon>Eurotiales</taxon>
        <taxon>Trichocomaceae</taxon>
        <taxon>Talaromyces</taxon>
        <taxon>Talaromyces sect. Bacilispori</taxon>
    </lineage>
</organism>
<dbReference type="Pfam" id="PF26113">
    <property type="entry name" value="GH16_XgeA"/>
    <property type="match status" value="1"/>
</dbReference>
<feature type="domain" description="GH16" evidence="5">
    <location>
        <begin position="3"/>
        <end position="226"/>
    </location>
</feature>
<dbReference type="AlphaFoldDB" id="A0AAD4PYQ3"/>
<proteinExistence type="predicted"/>
<dbReference type="GO" id="GO:0098552">
    <property type="term" value="C:side of membrane"/>
    <property type="evidence" value="ECO:0007669"/>
    <property type="project" value="UniProtKB-KW"/>
</dbReference>
<keyword evidence="7" id="KW-1185">Reference proteome</keyword>
<dbReference type="GO" id="GO:0009251">
    <property type="term" value="P:glucan catabolic process"/>
    <property type="evidence" value="ECO:0007669"/>
    <property type="project" value="TreeGrafter"/>
</dbReference>
<reference evidence="6" key="1">
    <citation type="submission" date="2021-12" db="EMBL/GenBank/DDBJ databases">
        <title>Convergent genome expansion in fungi linked to evolution of root-endophyte symbiosis.</title>
        <authorList>
            <consortium name="DOE Joint Genome Institute"/>
            <person name="Ke Y.-H."/>
            <person name="Bonito G."/>
            <person name="Liao H.-L."/>
            <person name="Looney B."/>
            <person name="Rojas-Flechas A."/>
            <person name="Nash J."/>
            <person name="Hameed K."/>
            <person name="Schadt C."/>
            <person name="Martin F."/>
            <person name="Crous P.W."/>
            <person name="Miettinen O."/>
            <person name="Magnuson J.K."/>
            <person name="Labbe J."/>
            <person name="Jacobson D."/>
            <person name="Doktycz M.J."/>
            <person name="Veneault-Fourrey C."/>
            <person name="Kuo A."/>
            <person name="Mondo S."/>
            <person name="Calhoun S."/>
            <person name="Riley R."/>
            <person name="Ohm R."/>
            <person name="LaButti K."/>
            <person name="Andreopoulos B."/>
            <person name="Pangilinan J."/>
            <person name="Nolan M."/>
            <person name="Tritt A."/>
            <person name="Clum A."/>
            <person name="Lipzen A."/>
            <person name="Daum C."/>
            <person name="Barry K."/>
            <person name="Grigoriev I.V."/>
            <person name="Vilgalys R."/>
        </authorList>
    </citation>
    <scope>NUCLEOTIDE SEQUENCE</scope>
    <source>
        <strain evidence="6">PMI_201</strain>
    </source>
</reference>
<keyword evidence="3" id="KW-0336">GPI-anchor</keyword>
<evidence type="ECO:0000256" key="2">
    <source>
        <dbReference type="ARBA" id="ARBA00022475"/>
    </source>
</evidence>
<comment type="subcellular location">
    <subcellularLocation>
        <location evidence="1">Cell membrane</location>
        <topology evidence="1">Lipid-anchor</topology>
        <topology evidence="1">GPI-anchor</topology>
    </subcellularLocation>
</comment>
<evidence type="ECO:0000313" key="7">
    <source>
        <dbReference type="Proteomes" id="UP001201262"/>
    </source>
</evidence>
<dbReference type="CDD" id="cd02181">
    <property type="entry name" value="GH16_fungal_Lam16A_glucanase"/>
    <property type="match status" value="1"/>
</dbReference>
<evidence type="ECO:0000259" key="5">
    <source>
        <dbReference type="PROSITE" id="PS51762"/>
    </source>
</evidence>
<keyword evidence="3" id="KW-0472">Membrane</keyword>
<dbReference type="PANTHER" id="PTHR10963:SF24">
    <property type="entry name" value="GLYCOSIDASE C21B10.07-RELATED"/>
    <property type="match status" value="1"/>
</dbReference>
<dbReference type="Gene3D" id="2.60.120.200">
    <property type="match status" value="1"/>
</dbReference>
<name>A0AAD4PYQ3_9EURO</name>
<keyword evidence="2" id="KW-1003">Cell membrane</keyword>
<comment type="caution">
    <text evidence="6">The sequence shown here is derived from an EMBL/GenBank/DDBJ whole genome shotgun (WGS) entry which is preliminary data.</text>
</comment>
<keyword evidence="3" id="KW-0325">Glycoprotein</keyword>
<protein>
    <submittedName>
        <fullName evidence="6">Endo-1,3(4)-beta-glucanase</fullName>
    </submittedName>
</protein>
<dbReference type="EMBL" id="JAJTJA010000009">
    <property type="protein sequence ID" value="KAH8694301.1"/>
    <property type="molecule type" value="Genomic_DNA"/>
</dbReference>
<dbReference type="RefSeq" id="XP_046069971.1">
    <property type="nucleotide sequence ID" value="XM_046221915.1"/>
</dbReference>
<dbReference type="GeneID" id="70252202"/>
<keyword evidence="4" id="KW-0449">Lipoprotein</keyword>
<accession>A0AAD4PYQ3</accession>
<dbReference type="Proteomes" id="UP001201262">
    <property type="component" value="Unassembled WGS sequence"/>
</dbReference>
<dbReference type="GO" id="GO:0005886">
    <property type="term" value="C:plasma membrane"/>
    <property type="evidence" value="ECO:0007669"/>
    <property type="project" value="UniProtKB-SubCell"/>
</dbReference>
<dbReference type="PROSITE" id="PS51762">
    <property type="entry name" value="GH16_2"/>
    <property type="match status" value="1"/>
</dbReference>
<gene>
    <name evidence="6" type="ORF">BGW36DRAFT_454918</name>
</gene>
<dbReference type="GO" id="GO:0004553">
    <property type="term" value="F:hydrolase activity, hydrolyzing O-glycosyl compounds"/>
    <property type="evidence" value="ECO:0007669"/>
    <property type="project" value="InterPro"/>
</dbReference>
<evidence type="ECO:0000256" key="4">
    <source>
        <dbReference type="ARBA" id="ARBA00023288"/>
    </source>
</evidence>
<dbReference type="InterPro" id="IPR000757">
    <property type="entry name" value="Beta-glucanase-like"/>
</dbReference>
<dbReference type="SUPFAM" id="SSF49899">
    <property type="entry name" value="Concanavalin A-like lectins/glucanases"/>
    <property type="match status" value="1"/>
</dbReference>
<dbReference type="InterPro" id="IPR013320">
    <property type="entry name" value="ConA-like_dom_sf"/>
</dbReference>
<evidence type="ECO:0000313" key="6">
    <source>
        <dbReference type="EMBL" id="KAH8694301.1"/>
    </source>
</evidence>
<dbReference type="InterPro" id="IPR050546">
    <property type="entry name" value="Glycosyl_Hydrlase_16"/>
</dbReference>
<evidence type="ECO:0000256" key="1">
    <source>
        <dbReference type="ARBA" id="ARBA00004609"/>
    </source>
</evidence>